<feature type="compositionally biased region" description="Polar residues" evidence="1">
    <location>
        <begin position="490"/>
        <end position="527"/>
    </location>
</feature>
<feature type="compositionally biased region" description="Basic and acidic residues" evidence="1">
    <location>
        <begin position="1266"/>
        <end position="1286"/>
    </location>
</feature>
<organism evidence="3 4">
    <name type="scientific">Petrolisthes manimaculis</name>
    <dbReference type="NCBI Taxonomy" id="1843537"/>
    <lineage>
        <taxon>Eukaryota</taxon>
        <taxon>Metazoa</taxon>
        <taxon>Ecdysozoa</taxon>
        <taxon>Arthropoda</taxon>
        <taxon>Crustacea</taxon>
        <taxon>Multicrustacea</taxon>
        <taxon>Malacostraca</taxon>
        <taxon>Eumalacostraca</taxon>
        <taxon>Eucarida</taxon>
        <taxon>Decapoda</taxon>
        <taxon>Pleocyemata</taxon>
        <taxon>Anomura</taxon>
        <taxon>Galatheoidea</taxon>
        <taxon>Porcellanidae</taxon>
        <taxon>Petrolisthes</taxon>
    </lineage>
</organism>
<feature type="compositionally biased region" description="Basic and acidic residues" evidence="1">
    <location>
        <begin position="1297"/>
        <end position="1306"/>
    </location>
</feature>
<feature type="compositionally biased region" description="Low complexity" evidence="1">
    <location>
        <begin position="402"/>
        <end position="421"/>
    </location>
</feature>
<feature type="compositionally biased region" description="Polar residues" evidence="1">
    <location>
        <begin position="876"/>
        <end position="886"/>
    </location>
</feature>
<feature type="compositionally biased region" description="Pro residues" evidence="1">
    <location>
        <begin position="864"/>
        <end position="874"/>
    </location>
</feature>
<feature type="compositionally biased region" description="Polar residues" evidence="1">
    <location>
        <begin position="558"/>
        <end position="576"/>
    </location>
</feature>
<feature type="compositionally biased region" description="Low complexity" evidence="1">
    <location>
        <begin position="1083"/>
        <end position="1102"/>
    </location>
</feature>
<feature type="compositionally biased region" description="Low complexity" evidence="1">
    <location>
        <begin position="1056"/>
        <end position="1070"/>
    </location>
</feature>
<evidence type="ECO:0008006" key="5">
    <source>
        <dbReference type="Google" id="ProtNLM"/>
    </source>
</evidence>
<evidence type="ECO:0000313" key="3">
    <source>
        <dbReference type="EMBL" id="KAK4314740.1"/>
    </source>
</evidence>
<evidence type="ECO:0000256" key="2">
    <source>
        <dbReference type="SAM" id="SignalP"/>
    </source>
</evidence>
<reference evidence="3" key="1">
    <citation type="submission" date="2023-11" db="EMBL/GenBank/DDBJ databases">
        <title>Genome assemblies of two species of porcelain crab, Petrolisthes cinctipes and Petrolisthes manimaculis (Anomura: Porcellanidae).</title>
        <authorList>
            <person name="Angst P."/>
        </authorList>
    </citation>
    <scope>NUCLEOTIDE SEQUENCE</scope>
    <source>
        <strain evidence="3">PB745_02</strain>
        <tissue evidence="3">Gill</tissue>
    </source>
</reference>
<feature type="region of interest" description="Disordered" evidence="1">
    <location>
        <begin position="657"/>
        <end position="676"/>
    </location>
</feature>
<feature type="compositionally biased region" description="Polar residues" evidence="1">
    <location>
        <begin position="535"/>
        <end position="549"/>
    </location>
</feature>
<feature type="region of interest" description="Disordered" evidence="1">
    <location>
        <begin position="1048"/>
        <end position="1118"/>
    </location>
</feature>
<keyword evidence="2" id="KW-0732">Signal</keyword>
<keyword evidence="4" id="KW-1185">Reference proteome</keyword>
<feature type="region of interest" description="Disordered" evidence="1">
    <location>
        <begin position="473"/>
        <end position="611"/>
    </location>
</feature>
<feature type="compositionally biased region" description="Polar residues" evidence="1">
    <location>
        <begin position="998"/>
        <end position="1010"/>
    </location>
</feature>
<accession>A0AAE1PW88</accession>
<feature type="signal peptide" evidence="2">
    <location>
        <begin position="1"/>
        <end position="26"/>
    </location>
</feature>
<feature type="chain" id="PRO_5042215182" description="DH domain-containing protein" evidence="2">
    <location>
        <begin position="27"/>
        <end position="1398"/>
    </location>
</feature>
<feature type="region of interest" description="Disordered" evidence="1">
    <location>
        <begin position="1262"/>
        <end position="1347"/>
    </location>
</feature>
<feature type="region of interest" description="Disordered" evidence="1">
    <location>
        <begin position="402"/>
        <end position="427"/>
    </location>
</feature>
<feature type="compositionally biased region" description="Low complexity" evidence="1">
    <location>
        <begin position="1133"/>
        <end position="1155"/>
    </location>
</feature>
<feature type="compositionally biased region" description="Low complexity" evidence="1">
    <location>
        <begin position="887"/>
        <end position="900"/>
    </location>
</feature>
<evidence type="ECO:0000313" key="4">
    <source>
        <dbReference type="Proteomes" id="UP001292094"/>
    </source>
</evidence>
<protein>
    <recommendedName>
        <fullName evidence="5">DH domain-containing protein</fullName>
    </recommendedName>
</protein>
<feature type="compositionally biased region" description="Basic residues" evidence="1">
    <location>
        <begin position="1071"/>
        <end position="1082"/>
    </location>
</feature>
<dbReference type="EMBL" id="JAWZYT010001189">
    <property type="protein sequence ID" value="KAK4314740.1"/>
    <property type="molecule type" value="Genomic_DNA"/>
</dbReference>
<feature type="compositionally biased region" description="Low complexity" evidence="1">
    <location>
        <begin position="577"/>
        <end position="596"/>
    </location>
</feature>
<dbReference type="Proteomes" id="UP001292094">
    <property type="component" value="Unassembled WGS sequence"/>
</dbReference>
<feature type="compositionally biased region" description="Polar residues" evidence="1">
    <location>
        <begin position="1320"/>
        <end position="1330"/>
    </location>
</feature>
<sequence length="1398" mass="159152">MTVVDSSPHILARDLLLLYLLLLTLDDPVPRADLVHAHKVMVDAVSYRLAQAVWSGWMSFANDPSALHKLQTVRSLKQSVRTVRDVLARYVKSCPRQHQRAVSDWLKRGSLNRTQTGNFPNVTLACFSPLRSEYLDRFEDVAPKWSEETEWLKGVDVVDEMVYAPHGMDIIFQDWDYNTVVRSVRQDVSLIDMYRIYLTQVFARARHQMLRSSKFSLTFIRAHVRDLTSHPTILRDKFDRIATGIQADLLGTPYILQHLGKLLNEDNICARLITHHRVWSLCLDWRKDQQAREACQKSKKTQRPPDPLLLMSGRWATFRHFLQAELLYHLHQQDSRPLHPDNAPVFHNVRRAYQMLLSDYTRHLNNIVPFRFQADKRTASMVDSRLHTLEWRRMTRSRIYSTTSVMTPTSTTTTTTTSSSTLQDNSDPASHYVDNLISFSHQSQSMSTTQHISARVKVEAPSKVIHRRHYKHEIHPSKPSLHSHSKSKNEQSTTSGDGNNILTKHISKQLSSSNEEPINQQADNYNPCSKDPHSYQYNIDNQTNNQPSVQRCEDEGASISQPTTTNLSSKASSVIPSTTTTTTTTTITTTTSTSSTRQHRPRSLYVSSHPKSPLLSPEFDFWERQDIVREKQKKATTARTYAEIPVGISRRIQKVFQSEPKKEKASQATKSAPVSPQLTRNTRVVKEKASVFERGVPERSTFPETRKKNLDMIPTTPVRKLISMFTRAFALRDNKDKDGMIRGRYRRSHSLHSSLFTDDDDGEQERGFFTNSLRISRGKNKSHKYREIDESGLCTFPRRARPHSVAVSKFYVDFSDEEEDKKTNSLEMSPDPSLEKCPNPFPKSPEPSLQKSLDPFPKYADPIPKSPDPFPKNPDPSLQKSADPSMTTTTNRTTTTTTTNLDPPRKKIDYDSPIRSLITSVTLGSPTRKRSSHNNNNNNNNNNSSSSSRSSPLRDTTITVKRDELRLVNLRPGSPRLPSPVSPSPAADNLPTMDWPEHTSTLSPHTRSRSSLVLSDVKTYHHHHPHHHHSPTDNSTRYQQHLTLPNLHSHSKRSYSPHSHSATRSPSPHSHSTRSFRPHSHPSTRSPSPHSHTTRSFSPHSHSATRSHSPRSQQKLEQLLSQKKSNPVDIPMQQQQQHQHQQHQQQQHQQQQQQHFPVDRSEAVRCLVSPVDHSEDVRCSLVPSSLPLKSGTNKKLIKVIPSQPQYQPPPLAARCALIEPLPLSECPHVEPLPLERCALLDTVAGKGTGEGVEINMIKSSFSDSETQGRKEETLAKETQRRKETELIMKSSFSDSETQGRKEETLAKETQIQETKLIMKSSFSDSETQGIFSPRPSPKLSPRGSGDKEINEVSVKFLPSTPEEHHPCVGLWKNLHNVYTKKQIRRYNPNNNNNNPQQQ</sequence>
<evidence type="ECO:0000256" key="1">
    <source>
        <dbReference type="SAM" id="MobiDB-lite"/>
    </source>
</evidence>
<proteinExistence type="predicted"/>
<feature type="region of interest" description="Disordered" evidence="1">
    <location>
        <begin position="1130"/>
        <end position="1158"/>
    </location>
</feature>
<feature type="compositionally biased region" description="Basic and acidic residues" evidence="1">
    <location>
        <begin position="903"/>
        <end position="912"/>
    </location>
</feature>
<feature type="compositionally biased region" description="Polar residues" evidence="1">
    <location>
        <begin position="666"/>
        <end position="676"/>
    </location>
</feature>
<gene>
    <name evidence="3" type="ORF">Pmani_013992</name>
</gene>
<feature type="region of interest" description="Disordered" evidence="1">
    <location>
        <begin position="818"/>
        <end position="1010"/>
    </location>
</feature>
<comment type="caution">
    <text evidence="3">The sequence shown here is derived from an EMBL/GenBank/DDBJ whole genome shotgun (WGS) entry which is preliminary data.</text>
</comment>
<feature type="compositionally biased region" description="Low complexity" evidence="1">
    <location>
        <begin position="933"/>
        <end position="951"/>
    </location>
</feature>
<name>A0AAE1PW88_9EUCA</name>